<name>A0A0V1H7L2_TRIPS</name>
<protein>
    <submittedName>
        <fullName evidence="1">Uncharacterized protein</fullName>
    </submittedName>
</protein>
<reference evidence="1 2" key="1">
    <citation type="submission" date="2015-01" db="EMBL/GenBank/DDBJ databases">
        <title>Evolution of Trichinella species and genotypes.</title>
        <authorList>
            <person name="Korhonen P.K."/>
            <person name="Edoardo P."/>
            <person name="Giuseppe L.R."/>
            <person name="Gasser R.B."/>
        </authorList>
    </citation>
    <scope>NUCLEOTIDE SEQUENCE [LARGE SCALE GENOMIC DNA]</scope>
    <source>
        <strain evidence="1">ISS176</strain>
    </source>
</reference>
<sequence>MTGQKESKTKADKIGKSEKSYGNLIKYKNCQITDKKVRMLETNQR</sequence>
<proteinExistence type="predicted"/>
<dbReference type="AlphaFoldDB" id="A0A0V1H7L2"/>
<organism evidence="1 2">
    <name type="scientific">Trichinella pseudospiralis</name>
    <name type="common">Parasitic roundworm</name>
    <dbReference type="NCBI Taxonomy" id="6337"/>
    <lineage>
        <taxon>Eukaryota</taxon>
        <taxon>Metazoa</taxon>
        <taxon>Ecdysozoa</taxon>
        <taxon>Nematoda</taxon>
        <taxon>Enoplea</taxon>
        <taxon>Dorylaimia</taxon>
        <taxon>Trichinellida</taxon>
        <taxon>Trichinellidae</taxon>
        <taxon>Trichinella</taxon>
    </lineage>
</organism>
<dbReference type="Proteomes" id="UP000054826">
    <property type="component" value="Unassembled WGS sequence"/>
</dbReference>
<comment type="caution">
    <text evidence="1">The sequence shown here is derived from an EMBL/GenBank/DDBJ whole genome shotgun (WGS) entry which is preliminary data.</text>
</comment>
<evidence type="ECO:0000313" key="2">
    <source>
        <dbReference type="Proteomes" id="UP000054826"/>
    </source>
</evidence>
<evidence type="ECO:0000313" key="1">
    <source>
        <dbReference type="EMBL" id="KRZ06310.1"/>
    </source>
</evidence>
<dbReference type="EMBL" id="JYDV01000682">
    <property type="protein sequence ID" value="KRZ06310.1"/>
    <property type="molecule type" value="Genomic_DNA"/>
</dbReference>
<gene>
    <name evidence="1" type="ORF">T4C_8625</name>
</gene>
<accession>A0A0V1H7L2</accession>